<accession>A0A2G5H453</accession>
<feature type="region of interest" description="Disordered" evidence="1">
    <location>
        <begin position="293"/>
        <end position="326"/>
    </location>
</feature>
<evidence type="ECO:0000313" key="3">
    <source>
        <dbReference type="EMBL" id="WPB08482.1"/>
    </source>
</evidence>
<dbReference type="EMBL" id="LKMD01000120">
    <property type="protein sequence ID" value="PIA87300.1"/>
    <property type="molecule type" value="Genomic_DNA"/>
</dbReference>
<dbReference type="OrthoDB" id="10611602at2759"/>
<organism evidence="2 4">
    <name type="scientific">Cercospora beticola</name>
    <name type="common">Sugarbeet leaf spot fungus</name>
    <dbReference type="NCBI Taxonomy" id="122368"/>
    <lineage>
        <taxon>Eukaryota</taxon>
        <taxon>Fungi</taxon>
        <taxon>Dikarya</taxon>
        <taxon>Ascomycota</taxon>
        <taxon>Pezizomycotina</taxon>
        <taxon>Dothideomycetes</taxon>
        <taxon>Dothideomycetidae</taxon>
        <taxon>Mycosphaerellales</taxon>
        <taxon>Mycosphaerellaceae</taxon>
        <taxon>Cercospora</taxon>
    </lineage>
</organism>
<evidence type="ECO:0000256" key="1">
    <source>
        <dbReference type="SAM" id="MobiDB-lite"/>
    </source>
</evidence>
<evidence type="ECO:0000313" key="2">
    <source>
        <dbReference type="EMBL" id="PIA87300.1"/>
    </source>
</evidence>
<feature type="compositionally biased region" description="Low complexity" evidence="1">
    <location>
        <begin position="299"/>
        <end position="314"/>
    </location>
</feature>
<reference evidence="2 4" key="1">
    <citation type="submission" date="2015-10" db="EMBL/GenBank/DDBJ databases">
        <title>The cercosporin biosynthetic gene cluster was horizontally transferred to several fungal lineages and shown to be expanded in Cercospora beticola based on microsynteny with recipient genomes.</title>
        <authorList>
            <person name="De Jonge R."/>
            <person name="Ebert M.K."/>
            <person name="Suttle J.C."/>
            <person name="Jurick Ii W.M."/>
            <person name="Secor G.A."/>
            <person name="Thomma B.P."/>
            <person name="Van De Peer Y."/>
            <person name="Bolton M.D."/>
        </authorList>
    </citation>
    <scope>NUCLEOTIDE SEQUENCE [LARGE SCALE GENOMIC DNA]</scope>
    <source>
        <strain evidence="2 4">09-40</strain>
    </source>
</reference>
<gene>
    <name evidence="2" type="ORF">CB0940_12261</name>
    <name evidence="3" type="ORF">RHO25_013148</name>
</gene>
<evidence type="ECO:0000313" key="4">
    <source>
        <dbReference type="Proteomes" id="UP000230605"/>
    </source>
</evidence>
<dbReference type="Proteomes" id="UP000230605">
    <property type="component" value="Unassembled WGS sequence"/>
</dbReference>
<dbReference type="AlphaFoldDB" id="A0A2G5H453"/>
<keyword evidence="5" id="KW-1185">Reference proteome</keyword>
<reference evidence="3 5" key="2">
    <citation type="submission" date="2023-09" db="EMBL/GenBank/DDBJ databases">
        <title>Complete-Gapless Cercospora beticola genome.</title>
        <authorList>
            <person name="Wyatt N.A."/>
            <person name="Spanner R.E."/>
            <person name="Bolton M.D."/>
        </authorList>
    </citation>
    <scope>NUCLEOTIDE SEQUENCE [LARGE SCALE GENOMIC DNA]</scope>
    <source>
        <strain evidence="3">Cb09-40</strain>
    </source>
</reference>
<name>A0A2G5H453_CERBT</name>
<sequence length="326" mass="34909">MVSPTSSVQHEVFWAKFGMSEREICFFPNQQKKRPSGQLPIHGTCRVLHPSTVLSNAQHLLHTRAIQDAITHVDGFVLVDKILAYAEAVSCRVHKAEHLADSMRAKAFLLARSLRQPAADLLTRPPRQSPSELIEEAEAEDDQLPITPQSCRCKKARRQLISPPQTHHSAMMDLSSAQTTPSATLPKKQHFGPSSRSQPNISLNLDSVSATKVGAANVFVASSDSSATFNFGQGYDFEFDFDDFSFPGDLAASGGLAGDSGLGVDGDLLDEAAWMAAVPQDEAAWTAAGLQEADPSDLPASGGPAGDSAPGVDGEWCSSGAWSRRL</sequence>
<evidence type="ECO:0000313" key="5">
    <source>
        <dbReference type="Proteomes" id="UP001302367"/>
    </source>
</evidence>
<protein>
    <submittedName>
        <fullName evidence="2">Uncharacterized protein</fullName>
    </submittedName>
</protein>
<proteinExistence type="predicted"/>
<feature type="region of interest" description="Disordered" evidence="1">
    <location>
        <begin position="174"/>
        <end position="200"/>
    </location>
</feature>
<dbReference type="EMBL" id="CP134193">
    <property type="protein sequence ID" value="WPB08482.1"/>
    <property type="molecule type" value="Genomic_DNA"/>
</dbReference>
<dbReference type="Proteomes" id="UP001302367">
    <property type="component" value="Chromosome 10"/>
</dbReference>